<evidence type="ECO:0000313" key="2">
    <source>
        <dbReference type="Proteomes" id="UP000250299"/>
    </source>
</evidence>
<dbReference type="Proteomes" id="UP000250299">
    <property type="component" value="Chromosome"/>
</dbReference>
<accession>A0A2Z4RIC4</accession>
<dbReference type="AlphaFoldDB" id="A0A2Z4RIC4"/>
<reference evidence="1 2" key="1">
    <citation type="submission" date="2018-05" db="EMBL/GenBank/DDBJ databases">
        <title>Whole genome sequence of Pseudomonas putida JBC17.</title>
        <authorList>
            <person name="Lee Y.H."/>
            <person name="David K."/>
        </authorList>
    </citation>
    <scope>NUCLEOTIDE SEQUENCE [LARGE SCALE GENOMIC DNA]</scope>
    <source>
        <strain evidence="1 2">JBC17</strain>
    </source>
</reference>
<protein>
    <submittedName>
        <fullName evidence="1">Uncharacterized protein</fullName>
    </submittedName>
</protein>
<proteinExistence type="predicted"/>
<gene>
    <name evidence="1" type="ORF">DKY63_12775</name>
</gene>
<name>A0A2Z4RIC4_PSEPU</name>
<sequence length="66" mass="7490">MLAMAECQSTLMQLIQCYREQALLLQKEARIHQITGKKKPDLAKAFNRANALRSRSARGDSMRVQA</sequence>
<organism evidence="1 2">
    <name type="scientific">Pseudomonas putida</name>
    <name type="common">Arthrobacter siderocapsulatus</name>
    <dbReference type="NCBI Taxonomy" id="303"/>
    <lineage>
        <taxon>Bacteria</taxon>
        <taxon>Pseudomonadati</taxon>
        <taxon>Pseudomonadota</taxon>
        <taxon>Gammaproteobacteria</taxon>
        <taxon>Pseudomonadales</taxon>
        <taxon>Pseudomonadaceae</taxon>
        <taxon>Pseudomonas</taxon>
    </lineage>
</organism>
<evidence type="ECO:0000313" key="1">
    <source>
        <dbReference type="EMBL" id="AWY40716.1"/>
    </source>
</evidence>
<dbReference type="EMBL" id="CP029693">
    <property type="protein sequence ID" value="AWY40716.1"/>
    <property type="molecule type" value="Genomic_DNA"/>
</dbReference>